<protein>
    <recommendedName>
        <fullName evidence="9">Splicing factor 3B subunit 4</fullName>
    </recommendedName>
</protein>
<dbReference type="GO" id="GO:0071011">
    <property type="term" value="C:precatalytic spliceosome"/>
    <property type="evidence" value="ECO:0007669"/>
    <property type="project" value="TreeGrafter"/>
</dbReference>
<evidence type="ECO:0000256" key="5">
    <source>
        <dbReference type="ARBA" id="ARBA00022737"/>
    </source>
</evidence>
<keyword evidence="7" id="KW-0508">mRNA splicing</keyword>
<dbReference type="FunFam" id="3.30.70.330:FF:000059">
    <property type="entry name" value="splicing factor 3B subunit 4"/>
    <property type="match status" value="1"/>
</dbReference>
<evidence type="ECO:0000313" key="14">
    <source>
        <dbReference type="EnsemblFungi" id="PTTG_06570-t43_1-p1"/>
    </source>
</evidence>
<dbReference type="AlphaFoldDB" id="A0A180GLY9"/>
<reference evidence="13" key="2">
    <citation type="submission" date="2016-05" db="EMBL/GenBank/DDBJ databases">
        <title>Comparative analysis highlights variable genome content of wheat rusts and divergence of the mating loci.</title>
        <authorList>
            <person name="Cuomo C.A."/>
            <person name="Bakkeren G."/>
            <person name="Szabo L."/>
            <person name="Khalil H."/>
            <person name="Joly D."/>
            <person name="Goldberg J."/>
            <person name="Young S."/>
            <person name="Zeng Q."/>
            <person name="Fellers J."/>
        </authorList>
    </citation>
    <scope>NUCLEOTIDE SEQUENCE [LARGE SCALE GENOMIC DNA]</scope>
    <source>
        <strain evidence="13">1-1 BBBD Race 1</strain>
    </source>
</reference>
<reference evidence="14" key="4">
    <citation type="submission" date="2025-05" db="UniProtKB">
        <authorList>
            <consortium name="EnsemblFungi"/>
        </authorList>
    </citation>
    <scope>IDENTIFICATION</scope>
    <source>
        <strain evidence="14">isolate 1-1 / race 1 (BBBD)</strain>
    </source>
</reference>
<feature type="compositionally biased region" description="Pro residues" evidence="11">
    <location>
        <begin position="386"/>
        <end position="396"/>
    </location>
</feature>
<dbReference type="SMART" id="SM00360">
    <property type="entry name" value="RRM"/>
    <property type="match status" value="2"/>
</dbReference>
<dbReference type="GO" id="GO:0008380">
    <property type="term" value="P:RNA splicing"/>
    <property type="evidence" value="ECO:0007669"/>
    <property type="project" value="UniProtKB-KW"/>
</dbReference>
<dbReference type="InterPro" id="IPR034159">
    <property type="entry name" value="SF3B4_RRM2"/>
</dbReference>
<feature type="compositionally biased region" description="Polar residues" evidence="11">
    <location>
        <begin position="372"/>
        <end position="385"/>
    </location>
</feature>
<evidence type="ECO:0000256" key="6">
    <source>
        <dbReference type="ARBA" id="ARBA00022884"/>
    </source>
</evidence>
<dbReference type="PROSITE" id="PS50102">
    <property type="entry name" value="RRM"/>
    <property type="match status" value="2"/>
</dbReference>
<dbReference type="InterPro" id="IPR035979">
    <property type="entry name" value="RBD_domain_sf"/>
</dbReference>
<dbReference type="FunFam" id="3.30.70.330:FF:000121">
    <property type="entry name" value="Splicing factor 3b subunit 4"/>
    <property type="match status" value="1"/>
</dbReference>
<feature type="compositionally biased region" description="Gly residues" evidence="11">
    <location>
        <begin position="267"/>
        <end position="276"/>
    </location>
</feature>
<dbReference type="GO" id="GO:0048026">
    <property type="term" value="P:positive regulation of mRNA splicing, via spliceosome"/>
    <property type="evidence" value="ECO:0007669"/>
    <property type="project" value="TreeGrafter"/>
</dbReference>
<evidence type="ECO:0000256" key="1">
    <source>
        <dbReference type="ARBA" id="ARBA00004123"/>
    </source>
</evidence>
<accession>A0A180GLY9</accession>
<dbReference type="CDD" id="cd12335">
    <property type="entry name" value="RRM2_SF3B4"/>
    <property type="match status" value="1"/>
</dbReference>
<feature type="region of interest" description="Disordered" evidence="11">
    <location>
        <begin position="205"/>
        <end position="396"/>
    </location>
</feature>
<dbReference type="Gene3D" id="3.30.70.330">
    <property type="match status" value="2"/>
</dbReference>
<keyword evidence="4" id="KW-0747">Spliceosome</keyword>
<gene>
    <name evidence="13" type="ORF">PTTG_06570</name>
</gene>
<proteinExistence type="inferred from homology"/>
<dbReference type="GO" id="GO:0006397">
    <property type="term" value="P:mRNA processing"/>
    <property type="evidence" value="ECO:0007669"/>
    <property type="project" value="UniProtKB-KW"/>
</dbReference>
<evidence type="ECO:0000313" key="15">
    <source>
        <dbReference type="Proteomes" id="UP000005240"/>
    </source>
</evidence>
<evidence type="ECO:0000256" key="8">
    <source>
        <dbReference type="ARBA" id="ARBA00023242"/>
    </source>
</evidence>
<keyword evidence="8" id="KW-0539">Nucleus</keyword>
<dbReference type="VEuPathDB" id="FungiDB:PTTG_06570"/>
<organism evidence="13">
    <name type="scientific">Puccinia triticina (isolate 1-1 / race 1 (BBBD))</name>
    <name type="common">Brown leaf rust fungus</name>
    <dbReference type="NCBI Taxonomy" id="630390"/>
    <lineage>
        <taxon>Eukaryota</taxon>
        <taxon>Fungi</taxon>
        <taxon>Dikarya</taxon>
        <taxon>Basidiomycota</taxon>
        <taxon>Pucciniomycotina</taxon>
        <taxon>Pucciniomycetes</taxon>
        <taxon>Pucciniales</taxon>
        <taxon>Pucciniaceae</taxon>
        <taxon>Puccinia</taxon>
    </lineage>
</organism>
<dbReference type="GO" id="GO:0003723">
    <property type="term" value="F:RNA binding"/>
    <property type="evidence" value="ECO:0007669"/>
    <property type="project" value="UniProtKB-UniRule"/>
</dbReference>
<comment type="subcellular location">
    <subcellularLocation>
        <location evidence="1">Nucleus</location>
    </subcellularLocation>
</comment>
<dbReference type="CDD" id="cd12334">
    <property type="entry name" value="RRM1_SF3B4"/>
    <property type="match status" value="1"/>
</dbReference>
<evidence type="ECO:0000256" key="2">
    <source>
        <dbReference type="ARBA" id="ARBA00008363"/>
    </source>
</evidence>
<evidence type="ECO:0000259" key="12">
    <source>
        <dbReference type="PROSITE" id="PS50102"/>
    </source>
</evidence>
<dbReference type="OrthoDB" id="10259687at2759"/>
<dbReference type="GO" id="GO:0005730">
    <property type="term" value="C:nucleolus"/>
    <property type="evidence" value="ECO:0007669"/>
    <property type="project" value="TreeGrafter"/>
</dbReference>
<dbReference type="GO" id="GO:0005686">
    <property type="term" value="C:U2 snRNP"/>
    <property type="evidence" value="ECO:0007669"/>
    <property type="project" value="TreeGrafter"/>
</dbReference>
<feature type="compositionally biased region" description="Pro residues" evidence="11">
    <location>
        <begin position="339"/>
        <end position="352"/>
    </location>
</feature>
<dbReference type="EnsemblFungi" id="PTTG_06570-t43_1">
    <property type="protein sequence ID" value="PTTG_06570-t43_1-p1"/>
    <property type="gene ID" value="PTTG_06570"/>
</dbReference>
<dbReference type="SUPFAM" id="SSF54928">
    <property type="entry name" value="RNA-binding domain, RBD"/>
    <property type="match status" value="1"/>
</dbReference>
<evidence type="ECO:0000256" key="9">
    <source>
        <dbReference type="ARBA" id="ARBA00070533"/>
    </source>
</evidence>
<evidence type="ECO:0000313" key="13">
    <source>
        <dbReference type="EMBL" id="OAV93665.1"/>
    </source>
</evidence>
<dbReference type="InterPro" id="IPR012677">
    <property type="entry name" value="Nucleotide-bd_a/b_plait_sf"/>
</dbReference>
<reference evidence="13" key="1">
    <citation type="submission" date="2009-11" db="EMBL/GenBank/DDBJ databases">
        <authorList>
            <consortium name="The Broad Institute Genome Sequencing Platform"/>
            <person name="Ward D."/>
            <person name="Feldgarden M."/>
            <person name="Earl A."/>
            <person name="Young S.K."/>
            <person name="Zeng Q."/>
            <person name="Koehrsen M."/>
            <person name="Alvarado L."/>
            <person name="Berlin A."/>
            <person name="Bochicchio J."/>
            <person name="Borenstein D."/>
            <person name="Chapman S.B."/>
            <person name="Chen Z."/>
            <person name="Engels R."/>
            <person name="Freedman E."/>
            <person name="Gellesch M."/>
            <person name="Goldberg J."/>
            <person name="Griggs A."/>
            <person name="Gujja S."/>
            <person name="Heilman E."/>
            <person name="Heiman D."/>
            <person name="Hepburn T."/>
            <person name="Howarth C."/>
            <person name="Jen D."/>
            <person name="Larson L."/>
            <person name="Lewis B."/>
            <person name="Mehta T."/>
            <person name="Park D."/>
            <person name="Pearson M."/>
            <person name="Roberts A."/>
            <person name="Saif S."/>
            <person name="Shea T."/>
            <person name="Shenoy N."/>
            <person name="Sisk P."/>
            <person name="Stolte C."/>
            <person name="Sykes S."/>
            <person name="Thomson T."/>
            <person name="Walk T."/>
            <person name="White J."/>
            <person name="Yandava C."/>
            <person name="Izard J."/>
            <person name="Baranova O.V."/>
            <person name="Blanton J.M."/>
            <person name="Tanner A.C."/>
            <person name="Dewhirst F.E."/>
            <person name="Haas B."/>
            <person name="Nusbaum C."/>
            <person name="Birren B."/>
        </authorList>
    </citation>
    <scope>NUCLEOTIDE SEQUENCE [LARGE SCALE GENOMIC DNA]</scope>
    <source>
        <strain evidence="13">1-1 BBBD Race 1</strain>
    </source>
</reference>
<dbReference type="PANTHER" id="PTHR48030">
    <property type="entry name" value="SPLICING FACTOR 3B SUBUNIT 4"/>
    <property type="match status" value="1"/>
</dbReference>
<keyword evidence="5" id="KW-0677">Repeat</keyword>
<evidence type="ECO:0000256" key="10">
    <source>
        <dbReference type="PROSITE-ProRule" id="PRU00176"/>
    </source>
</evidence>
<dbReference type="EMBL" id="ADAS02000048">
    <property type="protein sequence ID" value="OAV93665.1"/>
    <property type="molecule type" value="Genomic_DNA"/>
</dbReference>
<feature type="compositionally biased region" description="Low complexity" evidence="11">
    <location>
        <begin position="353"/>
        <end position="371"/>
    </location>
</feature>
<dbReference type="Pfam" id="PF00076">
    <property type="entry name" value="RRM_1"/>
    <property type="match status" value="2"/>
</dbReference>
<keyword evidence="3" id="KW-0507">mRNA processing</keyword>
<evidence type="ECO:0000256" key="11">
    <source>
        <dbReference type="SAM" id="MobiDB-lite"/>
    </source>
</evidence>
<name>A0A180GLY9_PUCT1</name>
<comment type="similarity">
    <text evidence="2">Belongs to the SF3B4 family.</text>
</comment>
<dbReference type="PANTHER" id="PTHR48030:SF3">
    <property type="entry name" value="SPLICING FACTOR 3B SUBUNIT 4"/>
    <property type="match status" value="1"/>
</dbReference>
<reference evidence="14 15" key="3">
    <citation type="journal article" date="2017" name="G3 (Bethesda)">
        <title>Comparative analysis highlights variable genome content of wheat rusts and divergence of the mating loci.</title>
        <authorList>
            <person name="Cuomo C.A."/>
            <person name="Bakkeren G."/>
            <person name="Khalil H.B."/>
            <person name="Panwar V."/>
            <person name="Joly D."/>
            <person name="Linning R."/>
            <person name="Sakthikumar S."/>
            <person name="Song X."/>
            <person name="Adiconis X."/>
            <person name="Fan L."/>
            <person name="Goldberg J.M."/>
            <person name="Levin J.Z."/>
            <person name="Young S."/>
            <person name="Zeng Q."/>
            <person name="Anikster Y."/>
            <person name="Bruce M."/>
            <person name="Wang M."/>
            <person name="Yin C."/>
            <person name="McCallum B."/>
            <person name="Szabo L.J."/>
            <person name="Hulbert S."/>
            <person name="Chen X."/>
            <person name="Fellers J.P."/>
        </authorList>
    </citation>
    <scope>NUCLEOTIDE SEQUENCE</scope>
    <source>
        <strain evidence="14">isolate 1-1 / race 1 (BBBD)</strain>
        <strain evidence="15">Isolate 1-1 / race 1 (BBBD)</strain>
    </source>
</reference>
<keyword evidence="15" id="KW-1185">Reference proteome</keyword>
<feature type="domain" description="RRM" evidence="12">
    <location>
        <begin position="13"/>
        <end position="91"/>
    </location>
</feature>
<feature type="domain" description="RRM" evidence="12">
    <location>
        <begin position="100"/>
        <end position="179"/>
    </location>
</feature>
<dbReference type="STRING" id="630390.A0A180GLY9"/>
<evidence type="ECO:0000256" key="7">
    <source>
        <dbReference type="ARBA" id="ARBA00023187"/>
    </source>
</evidence>
<dbReference type="InterPro" id="IPR052084">
    <property type="entry name" value="SF3B4_spliceosome_assoc"/>
</dbReference>
<evidence type="ECO:0000256" key="4">
    <source>
        <dbReference type="ARBA" id="ARBA00022728"/>
    </source>
</evidence>
<dbReference type="InterPro" id="IPR034158">
    <property type="entry name" value="SF3B4_RRM1"/>
</dbReference>
<dbReference type="Proteomes" id="UP000005240">
    <property type="component" value="Unassembled WGS sequence"/>
</dbReference>
<sequence length="396" mass="42092">MSRPQDGDRNQEATVYMGNLDERCTDALVWELMLQAGPVVNVHLPKDRVSMSHQGYGFCEFLTEDDADYACKIMNQIKLYGKPIRVNKASSDRKQVDIGANLFIGNLDPNVDERMLYDTFSTFGTLVQTAKIARNPTTGQSNGYGFVAYESFEAADTAIESMNGQFLMNKAITVQYAFKKDGKGERHGTPAERLLAAQARKNNALPSATGANLPAPPPSAPNPMRYNAANVQSTPSSHPGNNPSSNGAPGQYAPPGAGGHHPHQQYHGGGGQGGGHHNPAMSYHKPPGPTHHGAYPGPPPSTVPMGYRPAPPTSFQQPPSRNFPPPPAGFAPNNNGHSPFPPAQIPPPPANFAPPISNGAPAPHSFPHPSSQTQPSVGIPQANQSIPPPPPGFAPR</sequence>
<keyword evidence="6 10" id="KW-0694">RNA-binding</keyword>
<feature type="compositionally biased region" description="Low complexity" evidence="11">
    <location>
        <begin position="235"/>
        <end position="255"/>
    </location>
</feature>
<evidence type="ECO:0000256" key="3">
    <source>
        <dbReference type="ARBA" id="ARBA00022664"/>
    </source>
</evidence>
<dbReference type="InterPro" id="IPR000504">
    <property type="entry name" value="RRM_dom"/>
</dbReference>